<dbReference type="GO" id="GO:0005768">
    <property type="term" value="C:endosome"/>
    <property type="evidence" value="ECO:0007669"/>
    <property type="project" value="TreeGrafter"/>
</dbReference>
<organism evidence="2">
    <name type="scientific">Oryza brachyantha</name>
    <name type="common">malo sina</name>
    <dbReference type="NCBI Taxonomy" id="4533"/>
    <lineage>
        <taxon>Eukaryota</taxon>
        <taxon>Viridiplantae</taxon>
        <taxon>Streptophyta</taxon>
        <taxon>Embryophyta</taxon>
        <taxon>Tracheophyta</taxon>
        <taxon>Spermatophyta</taxon>
        <taxon>Magnoliopsida</taxon>
        <taxon>Liliopsida</taxon>
        <taxon>Poales</taxon>
        <taxon>Poaceae</taxon>
        <taxon>BOP clade</taxon>
        <taxon>Oryzoideae</taxon>
        <taxon>Oryzeae</taxon>
        <taxon>Oryzinae</taxon>
        <taxon>Oryza</taxon>
    </lineage>
</organism>
<dbReference type="STRING" id="4533.J3L088"/>
<proteinExistence type="predicted"/>
<dbReference type="Pfam" id="PF08969">
    <property type="entry name" value="USP8_dimer"/>
    <property type="match status" value="1"/>
</dbReference>
<dbReference type="HOGENOM" id="CLU_1736168_0_0_1"/>
<reference evidence="2" key="2">
    <citation type="submission" date="2013-04" db="UniProtKB">
        <authorList>
            <consortium name="EnsemblPlants"/>
        </authorList>
    </citation>
    <scope>IDENTIFICATION</scope>
</reference>
<evidence type="ECO:0000259" key="1">
    <source>
        <dbReference type="Pfam" id="PF08969"/>
    </source>
</evidence>
<dbReference type="GO" id="GO:0016020">
    <property type="term" value="C:membrane"/>
    <property type="evidence" value="ECO:0007669"/>
    <property type="project" value="TreeGrafter"/>
</dbReference>
<sequence>MSMPSPRQATRDINIEAAAIPVTVDQRISIAYYFCIADNLLRQANIYREEKNLLDLYIILLRYSSLLCETIPKHRDYHAFKLREKEFLKKSPHNSDKLMNVVNELEALKPGVQQQIAELNRGVAEEPNGQNGTYVATSRMDHLTQSSCLTQ</sequence>
<evidence type="ECO:0000313" key="2">
    <source>
        <dbReference type="EnsemblPlants" id="OB01G26440.1"/>
    </source>
</evidence>
<dbReference type="SUPFAM" id="SSF140856">
    <property type="entry name" value="USP8 N-terminal domain-like"/>
    <property type="match status" value="1"/>
</dbReference>
<name>J3L088_ORYBR</name>
<dbReference type="PANTHER" id="PTHR12947:SF18">
    <property type="entry name" value="AMSH-LIKE UBIQUITIN THIOESTERASE 3"/>
    <property type="match status" value="1"/>
</dbReference>
<dbReference type="EnsemblPlants" id="OB01G26440.1">
    <property type="protein sequence ID" value="OB01G26440.1"/>
    <property type="gene ID" value="OB01G26440"/>
</dbReference>
<dbReference type="eggNOG" id="KOG2880">
    <property type="taxonomic scope" value="Eukaryota"/>
</dbReference>
<dbReference type="Gene3D" id="1.20.58.80">
    <property type="entry name" value="Phosphotransferase system, lactose/cellobiose-type IIA subunit"/>
    <property type="match status" value="1"/>
</dbReference>
<dbReference type="PANTHER" id="PTHR12947">
    <property type="entry name" value="AMSH-LIKE PROTEASE"/>
    <property type="match status" value="1"/>
</dbReference>
<dbReference type="AlphaFoldDB" id="J3L088"/>
<dbReference type="OMA" id="DHEDERM"/>
<dbReference type="Proteomes" id="UP000006038">
    <property type="component" value="Chromosome 1"/>
</dbReference>
<dbReference type="GO" id="GO:0070536">
    <property type="term" value="P:protein K63-linked deubiquitination"/>
    <property type="evidence" value="ECO:0007669"/>
    <property type="project" value="TreeGrafter"/>
</dbReference>
<reference evidence="2" key="1">
    <citation type="journal article" date="2013" name="Nat. Commun.">
        <title>Whole-genome sequencing of Oryza brachyantha reveals mechanisms underlying Oryza genome evolution.</title>
        <authorList>
            <person name="Chen J."/>
            <person name="Huang Q."/>
            <person name="Gao D."/>
            <person name="Wang J."/>
            <person name="Lang Y."/>
            <person name="Liu T."/>
            <person name="Li B."/>
            <person name="Bai Z."/>
            <person name="Luis Goicoechea J."/>
            <person name="Liang C."/>
            <person name="Chen C."/>
            <person name="Zhang W."/>
            <person name="Sun S."/>
            <person name="Liao Y."/>
            <person name="Zhang X."/>
            <person name="Yang L."/>
            <person name="Song C."/>
            <person name="Wang M."/>
            <person name="Shi J."/>
            <person name="Liu G."/>
            <person name="Liu J."/>
            <person name="Zhou H."/>
            <person name="Zhou W."/>
            <person name="Yu Q."/>
            <person name="An N."/>
            <person name="Chen Y."/>
            <person name="Cai Q."/>
            <person name="Wang B."/>
            <person name="Liu B."/>
            <person name="Min J."/>
            <person name="Huang Y."/>
            <person name="Wu H."/>
            <person name="Li Z."/>
            <person name="Zhang Y."/>
            <person name="Yin Y."/>
            <person name="Song W."/>
            <person name="Jiang J."/>
            <person name="Jackson S.A."/>
            <person name="Wing R.A."/>
            <person name="Wang J."/>
            <person name="Chen M."/>
        </authorList>
    </citation>
    <scope>NUCLEOTIDE SEQUENCE [LARGE SCALE GENOMIC DNA]</scope>
    <source>
        <strain evidence="2">cv. IRGC 101232</strain>
    </source>
</reference>
<feature type="domain" description="USP8 dimerisation" evidence="1">
    <location>
        <begin position="15"/>
        <end position="109"/>
    </location>
</feature>
<dbReference type="InterPro" id="IPR015063">
    <property type="entry name" value="USP8_dimer"/>
</dbReference>
<dbReference type="GO" id="GO:0071108">
    <property type="term" value="P:protein K48-linked deubiquitination"/>
    <property type="evidence" value="ECO:0007669"/>
    <property type="project" value="TreeGrafter"/>
</dbReference>
<dbReference type="FunFam" id="1.20.58.80:FF:000020">
    <property type="entry name" value="AMSH-like ubiquitin thioesterase 3"/>
    <property type="match status" value="1"/>
</dbReference>
<evidence type="ECO:0000313" key="3">
    <source>
        <dbReference type="Proteomes" id="UP000006038"/>
    </source>
</evidence>
<accession>J3L088</accession>
<dbReference type="Gramene" id="OB01G26440.1">
    <property type="protein sequence ID" value="OB01G26440.1"/>
    <property type="gene ID" value="OB01G26440"/>
</dbReference>
<protein>
    <recommendedName>
        <fullName evidence="1">USP8 dimerisation domain-containing protein</fullName>
    </recommendedName>
</protein>
<keyword evidence="3" id="KW-1185">Reference proteome</keyword>